<dbReference type="Proteomes" id="UP001305647">
    <property type="component" value="Unassembled WGS sequence"/>
</dbReference>
<protein>
    <submittedName>
        <fullName evidence="2">Uncharacterized protein</fullName>
    </submittedName>
</protein>
<reference evidence="2" key="1">
    <citation type="journal article" date="2023" name="Mol. Phylogenet. Evol.">
        <title>Genome-scale phylogeny and comparative genomics of the fungal order Sordariales.</title>
        <authorList>
            <person name="Hensen N."/>
            <person name="Bonometti L."/>
            <person name="Westerberg I."/>
            <person name="Brannstrom I.O."/>
            <person name="Guillou S."/>
            <person name="Cros-Aarteil S."/>
            <person name="Calhoun S."/>
            <person name="Haridas S."/>
            <person name="Kuo A."/>
            <person name="Mondo S."/>
            <person name="Pangilinan J."/>
            <person name="Riley R."/>
            <person name="LaButti K."/>
            <person name="Andreopoulos B."/>
            <person name="Lipzen A."/>
            <person name="Chen C."/>
            <person name="Yan M."/>
            <person name="Daum C."/>
            <person name="Ng V."/>
            <person name="Clum A."/>
            <person name="Steindorff A."/>
            <person name="Ohm R.A."/>
            <person name="Martin F."/>
            <person name="Silar P."/>
            <person name="Natvig D.O."/>
            <person name="Lalanne C."/>
            <person name="Gautier V."/>
            <person name="Ament-Velasquez S.L."/>
            <person name="Kruys A."/>
            <person name="Hutchinson M.I."/>
            <person name="Powell A.J."/>
            <person name="Barry K."/>
            <person name="Miller A.N."/>
            <person name="Grigoriev I.V."/>
            <person name="Debuchy R."/>
            <person name="Gladieux P."/>
            <person name="Hiltunen Thoren M."/>
            <person name="Johannesson H."/>
        </authorList>
    </citation>
    <scope>NUCLEOTIDE SEQUENCE</scope>
    <source>
        <strain evidence="2">CBS 757.83</strain>
    </source>
</reference>
<gene>
    <name evidence="2" type="ORF">N658DRAFT_74479</name>
</gene>
<evidence type="ECO:0000313" key="2">
    <source>
        <dbReference type="EMBL" id="KAK4095907.1"/>
    </source>
</evidence>
<organism evidence="2 3">
    <name type="scientific">Parathielavia hyrcaniae</name>
    <dbReference type="NCBI Taxonomy" id="113614"/>
    <lineage>
        <taxon>Eukaryota</taxon>
        <taxon>Fungi</taxon>
        <taxon>Dikarya</taxon>
        <taxon>Ascomycota</taxon>
        <taxon>Pezizomycotina</taxon>
        <taxon>Sordariomycetes</taxon>
        <taxon>Sordariomycetidae</taxon>
        <taxon>Sordariales</taxon>
        <taxon>Chaetomiaceae</taxon>
        <taxon>Parathielavia</taxon>
    </lineage>
</organism>
<keyword evidence="3" id="KW-1185">Reference proteome</keyword>
<reference evidence="2" key="2">
    <citation type="submission" date="2023-05" db="EMBL/GenBank/DDBJ databases">
        <authorList>
            <consortium name="Lawrence Berkeley National Laboratory"/>
            <person name="Steindorff A."/>
            <person name="Hensen N."/>
            <person name="Bonometti L."/>
            <person name="Westerberg I."/>
            <person name="Brannstrom I.O."/>
            <person name="Guillou S."/>
            <person name="Cros-Aarteil S."/>
            <person name="Calhoun S."/>
            <person name="Haridas S."/>
            <person name="Kuo A."/>
            <person name="Mondo S."/>
            <person name="Pangilinan J."/>
            <person name="Riley R."/>
            <person name="Labutti K."/>
            <person name="Andreopoulos B."/>
            <person name="Lipzen A."/>
            <person name="Chen C."/>
            <person name="Yanf M."/>
            <person name="Daum C."/>
            <person name="Ng V."/>
            <person name="Clum A."/>
            <person name="Ohm R."/>
            <person name="Martin F."/>
            <person name="Silar P."/>
            <person name="Natvig D."/>
            <person name="Lalanne C."/>
            <person name="Gautier V."/>
            <person name="Ament-Velasquez S.L."/>
            <person name="Kruys A."/>
            <person name="Hutchinson M.I."/>
            <person name="Powell A.J."/>
            <person name="Barry K."/>
            <person name="Miller A.N."/>
            <person name="Grigoriev I.V."/>
            <person name="Debuchy R."/>
            <person name="Gladieux P."/>
            <person name="Thoren M.H."/>
            <person name="Johannesson H."/>
        </authorList>
    </citation>
    <scope>NUCLEOTIDE SEQUENCE</scope>
    <source>
        <strain evidence="2">CBS 757.83</strain>
    </source>
</reference>
<name>A0AAN6SWZ3_9PEZI</name>
<dbReference type="EMBL" id="MU863762">
    <property type="protein sequence ID" value="KAK4095907.1"/>
    <property type="molecule type" value="Genomic_DNA"/>
</dbReference>
<evidence type="ECO:0000256" key="1">
    <source>
        <dbReference type="SAM" id="MobiDB-lite"/>
    </source>
</evidence>
<evidence type="ECO:0000313" key="3">
    <source>
        <dbReference type="Proteomes" id="UP001305647"/>
    </source>
</evidence>
<feature type="region of interest" description="Disordered" evidence="1">
    <location>
        <begin position="1"/>
        <end position="23"/>
    </location>
</feature>
<sequence>MPCALHAATVPRSNRTTRLQAGPPNCEDSISAYKMASMHPGACRSNNRHSLVSSISTSPNHTTQPSSLDSKIVDLQRNRHSTLDKAFPNGSCNVRVEASATGQRPQSWYGSVWWGNPHVVRRMTLCRVWEELNTHRASAPESIHSSTGPLSLGPTRQTSPGFLVLHYPWFPRFCPNCRQARCWLCLWLTLTGGNNSNML</sequence>
<comment type="caution">
    <text evidence="2">The sequence shown here is derived from an EMBL/GenBank/DDBJ whole genome shotgun (WGS) entry which is preliminary data.</text>
</comment>
<dbReference type="AlphaFoldDB" id="A0AAN6SWZ3"/>
<feature type="region of interest" description="Disordered" evidence="1">
    <location>
        <begin position="44"/>
        <end position="68"/>
    </location>
</feature>
<accession>A0AAN6SWZ3</accession>
<proteinExistence type="predicted"/>